<accession>A0ABM3QIX8</accession>
<keyword evidence="2" id="KW-1185">Reference proteome</keyword>
<evidence type="ECO:0000313" key="3">
    <source>
        <dbReference type="RefSeq" id="XP_056683321.1"/>
    </source>
</evidence>
<dbReference type="Proteomes" id="UP000813463">
    <property type="component" value="Chromosome 4"/>
</dbReference>
<gene>
    <name evidence="3" type="primary">LOC130459793</name>
</gene>
<name>A0ABM3QIX8_SPIOL</name>
<evidence type="ECO:0008006" key="4">
    <source>
        <dbReference type="Google" id="ProtNLM"/>
    </source>
</evidence>
<feature type="chain" id="PRO_5046253768" description="Knottin scorpion toxin-like domain-containing protein" evidence="1">
    <location>
        <begin position="31"/>
        <end position="104"/>
    </location>
</feature>
<evidence type="ECO:0000256" key="1">
    <source>
        <dbReference type="SAM" id="SignalP"/>
    </source>
</evidence>
<reference evidence="3" key="2">
    <citation type="submission" date="2025-08" db="UniProtKB">
        <authorList>
            <consortium name="RefSeq"/>
        </authorList>
    </citation>
    <scope>IDENTIFICATION</scope>
    <source>
        <tissue evidence="3">Leaf</tissue>
    </source>
</reference>
<evidence type="ECO:0000313" key="2">
    <source>
        <dbReference type="Proteomes" id="UP000813463"/>
    </source>
</evidence>
<feature type="signal peptide" evidence="1">
    <location>
        <begin position="1"/>
        <end position="30"/>
    </location>
</feature>
<dbReference type="GeneID" id="130459793"/>
<sequence length="104" mass="11734">MAKSNYSVNVVAFFLVFTLLISNDIAIVKGDNHADESETPLEFPRKLLEAIHHCGWWTHTHFGRARCLSFFGNRRCRASCRSSGAVTGECKWRALGCSCYFGRC</sequence>
<dbReference type="RefSeq" id="XP_056683321.1">
    <property type="nucleotide sequence ID" value="XM_056827343.1"/>
</dbReference>
<protein>
    <recommendedName>
        <fullName evidence="4">Knottin scorpion toxin-like domain-containing protein</fullName>
    </recommendedName>
</protein>
<reference evidence="2" key="1">
    <citation type="journal article" date="2021" name="Nat. Commun.">
        <title>Genomic analyses provide insights into spinach domestication and the genetic basis of agronomic traits.</title>
        <authorList>
            <person name="Cai X."/>
            <person name="Sun X."/>
            <person name="Xu C."/>
            <person name="Sun H."/>
            <person name="Wang X."/>
            <person name="Ge C."/>
            <person name="Zhang Z."/>
            <person name="Wang Q."/>
            <person name="Fei Z."/>
            <person name="Jiao C."/>
            <person name="Wang Q."/>
        </authorList>
    </citation>
    <scope>NUCLEOTIDE SEQUENCE [LARGE SCALE GENOMIC DNA]</scope>
    <source>
        <strain evidence="2">cv. Varoflay</strain>
    </source>
</reference>
<keyword evidence="1" id="KW-0732">Signal</keyword>
<proteinExistence type="predicted"/>
<organism evidence="2 3">
    <name type="scientific">Spinacia oleracea</name>
    <name type="common">Spinach</name>
    <dbReference type="NCBI Taxonomy" id="3562"/>
    <lineage>
        <taxon>Eukaryota</taxon>
        <taxon>Viridiplantae</taxon>
        <taxon>Streptophyta</taxon>
        <taxon>Embryophyta</taxon>
        <taxon>Tracheophyta</taxon>
        <taxon>Spermatophyta</taxon>
        <taxon>Magnoliopsida</taxon>
        <taxon>eudicotyledons</taxon>
        <taxon>Gunneridae</taxon>
        <taxon>Pentapetalae</taxon>
        <taxon>Caryophyllales</taxon>
        <taxon>Chenopodiaceae</taxon>
        <taxon>Chenopodioideae</taxon>
        <taxon>Anserineae</taxon>
        <taxon>Spinacia</taxon>
    </lineage>
</organism>